<feature type="domain" description="PUA" evidence="9">
    <location>
        <begin position="279"/>
        <end position="362"/>
    </location>
</feature>
<evidence type="ECO:0000256" key="4">
    <source>
        <dbReference type="ARBA" id="ARBA00022679"/>
    </source>
</evidence>
<dbReference type="AlphaFoldDB" id="A0A2M7S5F0"/>
<dbReference type="PANTHER" id="PTHR43654:SF1">
    <property type="entry name" value="ISOPENTENYL PHOSPHATE KINASE"/>
    <property type="match status" value="1"/>
</dbReference>
<dbReference type="CDD" id="cd04242">
    <property type="entry name" value="AAK_G5K_ProB"/>
    <property type="match status" value="1"/>
</dbReference>
<feature type="binding site" evidence="8">
    <location>
        <position position="11"/>
    </location>
    <ligand>
        <name>ATP</name>
        <dbReference type="ChEBI" id="CHEBI:30616"/>
    </ligand>
</feature>
<gene>
    <name evidence="8 10" type="primary">proB</name>
    <name evidence="10" type="ORF">COY52_11950</name>
</gene>
<dbReference type="SUPFAM" id="SSF88697">
    <property type="entry name" value="PUA domain-like"/>
    <property type="match status" value="1"/>
</dbReference>
<evidence type="ECO:0000256" key="1">
    <source>
        <dbReference type="ARBA" id="ARBA00022490"/>
    </source>
</evidence>
<dbReference type="InterPro" id="IPR015947">
    <property type="entry name" value="PUA-like_sf"/>
</dbReference>
<dbReference type="Pfam" id="PF00696">
    <property type="entry name" value="AA_kinase"/>
    <property type="match status" value="1"/>
</dbReference>
<dbReference type="PRINTS" id="PR00474">
    <property type="entry name" value="GLU5KINASE"/>
</dbReference>
<comment type="pathway">
    <text evidence="8">Amino-acid biosynthesis; L-proline biosynthesis; L-glutamate 5-semialdehyde from L-glutamate: step 1/2.</text>
</comment>
<evidence type="ECO:0000256" key="3">
    <source>
        <dbReference type="ARBA" id="ARBA00022650"/>
    </source>
</evidence>
<evidence type="ECO:0000313" key="11">
    <source>
        <dbReference type="Proteomes" id="UP000229307"/>
    </source>
</evidence>
<feature type="binding site" evidence="8">
    <location>
        <position position="50"/>
    </location>
    <ligand>
        <name>substrate</name>
    </ligand>
</feature>
<dbReference type="InterPro" id="IPR011529">
    <property type="entry name" value="Glu_5kinase"/>
</dbReference>
<feature type="binding site" evidence="8">
    <location>
        <begin position="168"/>
        <end position="169"/>
    </location>
    <ligand>
        <name>ATP</name>
        <dbReference type="ChEBI" id="CHEBI:30616"/>
    </ligand>
</feature>
<organism evidence="10 11">
    <name type="scientific">Candidatus Desantisbacteria bacterium CG_4_10_14_0_8_um_filter_48_22</name>
    <dbReference type="NCBI Taxonomy" id="1974543"/>
    <lineage>
        <taxon>Bacteria</taxon>
        <taxon>Candidatus Desantisiibacteriota</taxon>
    </lineage>
</organism>
<dbReference type="InterPro" id="IPR001057">
    <property type="entry name" value="Glu/AcGlu_kinase"/>
</dbReference>
<feature type="binding site" evidence="8">
    <location>
        <begin position="210"/>
        <end position="216"/>
    </location>
    <ligand>
        <name>ATP</name>
        <dbReference type="ChEBI" id="CHEBI:30616"/>
    </ligand>
</feature>
<dbReference type="HAMAP" id="MF_00456">
    <property type="entry name" value="ProB"/>
    <property type="match status" value="1"/>
</dbReference>
<name>A0A2M7S5F0_9BACT</name>
<dbReference type="InterPro" id="IPR005715">
    <property type="entry name" value="Glu_5kinase/COase_Synthase"/>
</dbReference>
<keyword evidence="1 8" id="KW-0963">Cytoplasm</keyword>
<evidence type="ECO:0000256" key="5">
    <source>
        <dbReference type="ARBA" id="ARBA00022741"/>
    </source>
</evidence>
<keyword evidence="2 8" id="KW-0028">Amino-acid biosynthesis</keyword>
<feature type="binding site" evidence="8">
    <location>
        <position position="136"/>
    </location>
    <ligand>
        <name>substrate</name>
    </ligand>
</feature>
<dbReference type="NCBIfam" id="TIGR01027">
    <property type="entry name" value="proB"/>
    <property type="match status" value="1"/>
</dbReference>
<dbReference type="PIRSF" id="PIRSF000729">
    <property type="entry name" value="GK"/>
    <property type="match status" value="1"/>
</dbReference>
<dbReference type="InterPro" id="IPR001048">
    <property type="entry name" value="Asp/Glu/Uridylate_kinase"/>
</dbReference>
<evidence type="ECO:0000313" key="10">
    <source>
        <dbReference type="EMBL" id="PIZ14588.1"/>
    </source>
</evidence>
<dbReference type="PROSITE" id="PS00902">
    <property type="entry name" value="GLUTAMATE_5_KINASE"/>
    <property type="match status" value="1"/>
</dbReference>
<comment type="function">
    <text evidence="8">Catalyzes the transfer of a phosphate group to glutamate to form L-glutamate 5-phosphate.</text>
</comment>
<dbReference type="GO" id="GO:0005524">
    <property type="term" value="F:ATP binding"/>
    <property type="evidence" value="ECO:0007669"/>
    <property type="project" value="UniProtKB-KW"/>
</dbReference>
<comment type="catalytic activity">
    <reaction evidence="8">
        <text>L-glutamate + ATP = L-glutamyl 5-phosphate + ADP</text>
        <dbReference type="Rhea" id="RHEA:14877"/>
        <dbReference type="ChEBI" id="CHEBI:29985"/>
        <dbReference type="ChEBI" id="CHEBI:30616"/>
        <dbReference type="ChEBI" id="CHEBI:58274"/>
        <dbReference type="ChEBI" id="CHEBI:456216"/>
        <dbReference type="EC" id="2.7.2.11"/>
    </reaction>
</comment>
<keyword evidence="7 8" id="KW-0067">ATP-binding</keyword>
<dbReference type="InterPro" id="IPR002478">
    <property type="entry name" value="PUA"/>
</dbReference>
<feature type="binding site" evidence="8">
    <location>
        <position position="148"/>
    </location>
    <ligand>
        <name>substrate</name>
    </ligand>
</feature>
<comment type="subcellular location">
    <subcellularLocation>
        <location evidence="8">Cytoplasm</location>
    </subcellularLocation>
</comment>
<dbReference type="GO" id="GO:0005829">
    <property type="term" value="C:cytosol"/>
    <property type="evidence" value="ECO:0007669"/>
    <property type="project" value="TreeGrafter"/>
</dbReference>
<dbReference type="InterPro" id="IPR036393">
    <property type="entry name" value="AceGlu_kinase-like_sf"/>
</dbReference>
<dbReference type="GO" id="GO:0004349">
    <property type="term" value="F:glutamate 5-kinase activity"/>
    <property type="evidence" value="ECO:0007669"/>
    <property type="project" value="UniProtKB-UniRule"/>
</dbReference>
<dbReference type="FunFam" id="2.30.130.10:FF:000007">
    <property type="entry name" value="Glutamate 5-kinase"/>
    <property type="match status" value="1"/>
</dbReference>
<dbReference type="Pfam" id="PF01472">
    <property type="entry name" value="PUA"/>
    <property type="match status" value="1"/>
</dbReference>
<reference evidence="11" key="1">
    <citation type="submission" date="2017-09" db="EMBL/GenBank/DDBJ databases">
        <title>Depth-based differentiation of microbial function through sediment-hosted aquifers and enrichment of novel symbionts in the deep terrestrial subsurface.</title>
        <authorList>
            <person name="Probst A.J."/>
            <person name="Ladd B."/>
            <person name="Jarett J.K."/>
            <person name="Geller-Mcgrath D.E."/>
            <person name="Sieber C.M.K."/>
            <person name="Emerson J.B."/>
            <person name="Anantharaman K."/>
            <person name="Thomas B.C."/>
            <person name="Malmstrom R."/>
            <person name="Stieglmeier M."/>
            <person name="Klingl A."/>
            <person name="Woyke T."/>
            <person name="Ryan C.M."/>
            <person name="Banfield J.F."/>
        </authorList>
    </citation>
    <scope>NUCLEOTIDE SEQUENCE [LARGE SCALE GENOMIC DNA]</scope>
</reference>
<protein>
    <recommendedName>
        <fullName evidence="8">Glutamate 5-kinase</fullName>
        <ecNumber evidence="8">2.7.2.11</ecNumber>
    </recommendedName>
    <alternativeName>
        <fullName evidence="8">Gamma-glutamyl kinase</fullName>
        <shortName evidence="8">GK</shortName>
    </alternativeName>
</protein>
<evidence type="ECO:0000256" key="6">
    <source>
        <dbReference type="ARBA" id="ARBA00022777"/>
    </source>
</evidence>
<accession>A0A2M7S5F0</accession>
<dbReference type="UniPathway" id="UPA00098">
    <property type="reaction ID" value="UER00359"/>
</dbReference>
<dbReference type="SUPFAM" id="SSF53633">
    <property type="entry name" value="Carbamate kinase-like"/>
    <property type="match status" value="1"/>
</dbReference>
<dbReference type="FunFam" id="3.40.1160.10:FF:000018">
    <property type="entry name" value="Glutamate 5-kinase"/>
    <property type="match status" value="1"/>
</dbReference>
<evidence type="ECO:0000259" key="9">
    <source>
        <dbReference type="SMART" id="SM00359"/>
    </source>
</evidence>
<dbReference type="EMBL" id="PFMR01000330">
    <property type="protein sequence ID" value="PIZ14588.1"/>
    <property type="molecule type" value="Genomic_DNA"/>
</dbReference>
<dbReference type="InterPro" id="IPR041739">
    <property type="entry name" value="G5K_ProB"/>
</dbReference>
<comment type="similarity">
    <text evidence="8">Belongs to the glutamate 5-kinase family.</text>
</comment>
<dbReference type="CDD" id="cd21157">
    <property type="entry name" value="PUA_G5K"/>
    <property type="match status" value="1"/>
</dbReference>
<dbReference type="SMART" id="SM00359">
    <property type="entry name" value="PUA"/>
    <property type="match status" value="1"/>
</dbReference>
<evidence type="ECO:0000256" key="7">
    <source>
        <dbReference type="ARBA" id="ARBA00022840"/>
    </source>
</evidence>
<dbReference type="GO" id="GO:0003723">
    <property type="term" value="F:RNA binding"/>
    <property type="evidence" value="ECO:0007669"/>
    <property type="project" value="InterPro"/>
</dbReference>
<keyword evidence="5 8" id="KW-0547">Nucleotide-binding</keyword>
<evidence type="ECO:0000256" key="8">
    <source>
        <dbReference type="HAMAP-Rule" id="MF_00456"/>
    </source>
</evidence>
<dbReference type="PROSITE" id="PS50890">
    <property type="entry name" value="PUA"/>
    <property type="match status" value="1"/>
</dbReference>
<dbReference type="GO" id="GO:0055129">
    <property type="term" value="P:L-proline biosynthetic process"/>
    <property type="evidence" value="ECO:0007669"/>
    <property type="project" value="UniProtKB-UniRule"/>
</dbReference>
<dbReference type="Gene3D" id="3.40.1160.10">
    <property type="entry name" value="Acetylglutamate kinase-like"/>
    <property type="match status" value="2"/>
</dbReference>
<keyword evidence="4 8" id="KW-0808">Transferase</keyword>
<dbReference type="Proteomes" id="UP000229307">
    <property type="component" value="Unassembled WGS sequence"/>
</dbReference>
<dbReference type="InterPro" id="IPR019797">
    <property type="entry name" value="Glutamate_5-kinase_CS"/>
</dbReference>
<keyword evidence="6 8" id="KW-0418">Kinase</keyword>
<dbReference type="Gene3D" id="2.30.130.10">
    <property type="entry name" value="PUA domain"/>
    <property type="match status" value="1"/>
</dbReference>
<sequence length="370" mass="40037">MTDNIKRIVIKLGSSVILKENGEPNSACLKALVQEMAELRRNKELIIVTSGAIGIGKTLLGVSRPKDLSEKQALAAVGQAHLIQIYENLFSQYGIKVGQVLLTREDLQGRHRYLNARNTFLSLLEHGVVPVINENDTVAVDEIKFGDNDTLSAIVASKMDADLLVILSDIEGVYRDPDKREKGVIREVVDDVANIEESATGSSGKSRFGTGGITTKIEAAKIMMSSGVPMVVARGDHPHILARIITEFSGAKTTGTWFISSKKMASRKRWIAFNAEIKGSVTIDEGAAKALKEDGKSLLPSGIKDVQGSFEQGDAVSVKDSAGREIAKGVVNYAADEVKKIAGKKTADIEQALGRKDYDEVIHRDNLVIL</sequence>
<dbReference type="InterPro" id="IPR036974">
    <property type="entry name" value="PUA_sf"/>
</dbReference>
<evidence type="ECO:0000256" key="2">
    <source>
        <dbReference type="ARBA" id="ARBA00022605"/>
    </source>
</evidence>
<keyword evidence="3 8" id="KW-0641">Proline biosynthesis</keyword>
<dbReference type="EC" id="2.7.2.11" evidence="8"/>
<proteinExistence type="inferred from homology"/>
<comment type="caution">
    <text evidence="10">The sequence shown here is derived from an EMBL/GenBank/DDBJ whole genome shotgun (WGS) entry which is preliminary data.</text>
</comment>
<dbReference type="PANTHER" id="PTHR43654">
    <property type="entry name" value="GLUTAMATE 5-KINASE"/>
    <property type="match status" value="1"/>
</dbReference>